<evidence type="ECO:0000313" key="6">
    <source>
        <dbReference type="EMBL" id="OQS53356.1"/>
    </source>
</evidence>
<comment type="caution">
    <text evidence="6">The sequence shown here is derived from an EMBL/GenBank/DDBJ whole genome shotgun (WGS) entry which is preliminary data.</text>
</comment>
<dbReference type="Gene3D" id="3.40.1120.10">
    <property type="entry name" value="Ribosomal protein l15e"/>
    <property type="match status" value="1"/>
</dbReference>
<protein>
    <recommendedName>
        <fullName evidence="4">Ribosomal protein L15</fullName>
    </recommendedName>
</protein>
<dbReference type="VEuPathDB" id="MicrosporidiaDB:EHP00_2030"/>
<feature type="region of interest" description="Disordered" evidence="5">
    <location>
        <begin position="165"/>
        <end position="189"/>
    </location>
</feature>
<dbReference type="InterPro" id="IPR012678">
    <property type="entry name" value="Ribosomal_uL23/eL15/eS24_sf"/>
</dbReference>
<evidence type="ECO:0000313" key="7">
    <source>
        <dbReference type="Proteomes" id="UP000192758"/>
    </source>
</evidence>
<accession>A0A1W0E277</accession>
<keyword evidence="2 4" id="KW-0689">Ribosomal protein</keyword>
<dbReference type="InterPro" id="IPR024794">
    <property type="entry name" value="Rbsml_eL15_core_dom_sf"/>
</dbReference>
<dbReference type="GO" id="GO:0002181">
    <property type="term" value="P:cytoplasmic translation"/>
    <property type="evidence" value="ECO:0007669"/>
    <property type="project" value="TreeGrafter"/>
</dbReference>
<dbReference type="GO" id="GO:0003735">
    <property type="term" value="F:structural constituent of ribosome"/>
    <property type="evidence" value="ECO:0007669"/>
    <property type="project" value="InterPro"/>
</dbReference>
<reference evidence="6 7" key="1">
    <citation type="journal article" date="2017" name="Environ. Microbiol.">
        <title>Decay of the glycolytic pathway and adaptation to intranuclear parasitism within Enterocytozoonidae microsporidia.</title>
        <authorList>
            <person name="Wiredu Boakye D."/>
            <person name="Jaroenlak P."/>
            <person name="Prachumwat A."/>
            <person name="Williams T.A."/>
            <person name="Bateman K.S."/>
            <person name="Itsathitphaisarn O."/>
            <person name="Sritunyalucksana K."/>
            <person name="Paszkiewicz K.H."/>
            <person name="Moore K.A."/>
            <person name="Stentiford G.D."/>
            <person name="Williams B.A."/>
        </authorList>
    </citation>
    <scope>NUCLEOTIDE SEQUENCE [LARGE SCALE GENOMIC DNA]</scope>
    <source>
        <strain evidence="6 7">TH1</strain>
    </source>
</reference>
<dbReference type="OrthoDB" id="10255148at2759"/>
<proteinExistence type="inferred from homology"/>
<dbReference type="GO" id="GO:0003723">
    <property type="term" value="F:RNA binding"/>
    <property type="evidence" value="ECO:0007669"/>
    <property type="project" value="TreeGrafter"/>
</dbReference>
<dbReference type="SUPFAM" id="SSF54189">
    <property type="entry name" value="Ribosomal proteins S24e, L23 and L15e"/>
    <property type="match status" value="1"/>
</dbReference>
<dbReference type="EMBL" id="MNPJ01000055">
    <property type="protein sequence ID" value="OQS53356.1"/>
    <property type="molecule type" value="Genomic_DNA"/>
</dbReference>
<organism evidence="6 7">
    <name type="scientific">Ecytonucleospora hepatopenaei</name>
    <dbReference type="NCBI Taxonomy" id="646526"/>
    <lineage>
        <taxon>Eukaryota</taxon>
        <taxon>Fungi</taxon>
        <taxon>Fungi incertae sedis</taxon>
        <taxon>Microsporidia</taxon>
        <taxon>Enterocytozoonidae</taxon>
        <taxon>Ecytonucleospora</taxon>
    </lineage>
</organism>
<gene>
    <name evidence="6" type="primary">RpL15</name>
    <name evidence="6" type="ORF">EHP00_2030</name>
</gene>
<dbReference type="Pfam" id="PF00827">
    <property type="entry name" value="Ribosomal_L15e"/>
    <property type="match status" value="1"/>
</dbReference>
<evidence type="ECO:0000256" key="5">
    <source>
        <dbReference type="SAM" id="MobiDB-lite"/>
    </source>
</evidence>
<evidence type="ECO:0000256" key="4">
    <source>
        <dbReference type="RuleBase" id="RU000663"/>
    </source>
</evidence>
<evidence type="ECO:0000256" key="1">
    <source>
        <dbReference type="ARBA" id="ARBA00006857"/>
    </source>
</evidence>
<evidence type="ECO:0000256" key="2">
    <source>
        <dbReference type="ARBA" id="ARBA00022980"/>
    </source>
</evidence>
<dbReference type="AlphaFoldDB" id="A0A1W0E277"/>
<dbReference type="InterPro" id="IPR000439">
    <property type="entry name" value="Ribosomal_eL15"/>
</dbReference>
<keyword evidence="3 4" id="KW-0687">Ribonucleoprotein</keyword>
<comment type="similarity">
    <text evidence="1 4">Belongs to the eukaryotic ribosomal protein eL15 family.</text>
</comment>
<dbReference type="PANTHER" id="PTHR11847">
    <property type="entry name" value="RIBOSOMAL PROTEIN L15"/>
    <property type="match status" value="1"/>
</dbReference>
<keyword evidence="7" id="KW-1185">Reference proteome</keyword>
<dbReference type="SMART" id="SM01384">
    <property type="entry name" value="Ribosomal_L15e"/>
    <property type="match status" value="1"/>
</dbReference>
<name>A0A1W0E277_9MICR</name>
<sequence>MSSAQILREIHRKKQSDVMKYMTRISLVEARQNEEVYRKEKPTFLERARKLGYKAKQGVTIWGVRIRKGDAIRDYNNGNTRGKCVNAGIHQIKSKLNKQNQAEQIVGKKLGSLRMLGSYKIGQDLRYHHYEVIMVDPMHNAVRNDRVLNWICKPVHKHREMRGLTSAGRKSRGLGHGIKYNNTKGGSASAAWRNRNTLSLKRYR</sequence>
<evidence type="ECO:0000256" key="3">
    <source>
        <dbReference type="ARBA" id="ARBA00023274"/>
    </source>
</evidence>
<dbReference type="STRING" id="646526.A0A1W0E277"/>
<dbReference type="GO" id="GO:0022625">
    <property type="term" value="C:cytosolic large ribosomal subunit"/>
    <property type="evidence" value="ECO:0007669"/>
    <property type="project" value="TreeGrafter"/>
</dbReference>
<dbReference type="FunFam" id="3.40.1120.10:FF:000001">
    <property type="entry name" value="Ribosomal protein L15"/>
    <property type="match status" value="1"/>
</dbReference>
<dbReference type="Proteomes" id="UP000192758">
    <property type="component" value="Unassembled WGS sequence"/>
</dbReference>
<dbReference type="PANTHER" id="PTHR11847:SF4">
    <property type="entry name" value="LARGE RIBOSOMAL SUBUNIT PROTEIN EL15"/>
    <property type="match status" value="1"/>
</dbReference>